<dbReference type="SUPFAM" id="SSF53218">
    <property type="entry name" value="Molybdenum cofactor biosynthesis proteins"/>
    <property type="match status" value="1"/>
</dbReference>
<dbReference type="Gene3D" id="2.170.190.11">
    <property type="entry name" value="Molybdopterin biosynthesis moea protein, domain 3"/>
    <property type="match status" value="1"/>
</dbReference>
<reference evidence="2 3" key="1">
    <citation type="journal article" date="2006" name="Science">
        <title>Genome of rice cluster I archaea -- the key methane producers in the rice rhizosphere.</title>
        <authorList>
            <person name="Erkel C."/>
            <person name="Kube M."/>
            <person name="Reinhardt R."/>
            <person name="Liesack W."/>
        </authorList>
    </citation>
    <scope>NUCLEOTIDE SEQUENCE [LARGE SCALE GENOMIC DNA]</scope>
    <source>
        <strain evidence="3">DSM 22066 / NBRC 105507 / MRE50</strain>
    </source>
</reference>
<dbReference type="GO" id="GO:0005829">
    <property type="term" value="C:cytosol"/>
    <property type="evidence" value="ECO:0007669"/>
    <property type="project" value="TreeGrafter"/>
</dbReference>
<dbReference type="PANTHER" id="PTHR10192">
    <property type="entry name" value="MOLYBDOPTERIN BIOSYNTHESIS PROTEIN"/>
    <property type="match status" value="1"/>
</dbReference>
<dbReference type="Proteomes" id="UP000000663">
    <property type="component" value="Chromosome"/>
</dbReference>
<dbReference type="EMBL" id="AM114193">
    <property type="protein sequence ID" value="CAJ36878.1"/>
    <property type="molecule type" value="Genomic_DNA"/>
</dbReference>
<protein>
    <submittedName>
        <fullName evidence="2">Molybdopterin biosynthesis protein A</fullName>
    </submittedName>
</protein>
<accession>Q0W415</accession>
<evidence type="ECO:0000313" key="2">
    <source>
        <dbReference type="EMBL" id="CAJ36878.1"/>
    </source>
</evidence>
<dbReference type="InterPro" id="IPR038987">
    <property type="entry name" value="MoeA-like"/>
</dbReference>
<sequence length="397" mass="41943">MTGDFERMVPLQRALELIGLMRDRLYRALGTEAVDTTMSAGRHLAADAIARATSPPCDICTMDGYAIASLDSYPLRIVRAAYAGEAQASIKPGEAAYVTTGAKLPAGAQAVMKAEDARIEGHLLYGPRIEPGTFVLRQGADFKEGEVLIPAGTVITPSMVGVLQAAAIPSVRVYRPVSVAVITTGDEIASGDIRDTNGPMICALLRSWGCIPGLTGAVRDDPDLVRETIKAAAASHDLVITVGGVSAGAKDYVRKVAEEGEILFRGVRMKPGMPFTAGYYAGKPLLSLPGKPAGSYAGMEMFVRRLVHEARDSPTVSMPLSSDVSFGATGFDYVVFVELKDGCARPMGYNGSSLGLFKGTEYMTSLISAASKSLLSQGYILARNDLHAGECVDVNLL</sequence>
<evidence type="ECO:0000259" key="1">
    <source>
        <dbReference type="SMART" id="SM00852"/>
    </source>
</evidence>
<dbReference type="GO" id="GO:0061599">
    <property type="term" value="F:molybdopterin molybdotransferase activity"/>
    <property type="evidence" value="ECO:0007669"/>
    <property type="project" value="TreeGrafter"/>
</dbReference>
<dbReference type="STRING" id="351160.RCIX1645"/>
<dbReference type="KEGG" id="rci:RCIX1645"/>
<dbReference type="Gene3D" id="3.40.980.10">
    <property type="entry name" value="MoaB/Mog-like domain"/>
    <property type="match status" value="1"/>
</dbReference>
<dbReference type="eggNOG" id="arCOG00216">
    <property type="taxonomic scope" value="Archaea"/>
</dbReference>
<dbReference type="InterPro" id="IPR001453">
    <property type="entry name" value="MoaB/Mog_dom"/>
</dbReference>
<gene>
    <name evidence="2" type="primary">moeA-4</name>
    <name evidence="2" type="ORF">RCIX1645</name>
</gene>
<dbReference type="Pfam" id="PF03453">
    <property type="entry name" value="MoeA_N"/>
    <property type="match status" value="1"/>
</dbReference>
<dbReference type="AlphaFoldDB" id="Q0W415"/>
<dbReference type="SMART" id="SM00852">
    <property type="entry name" value="MoCF_biosynth"/>
    <property type="match status" value="1"/>
</dbReference>
<evidence type="ECO:0000313" key="3">
    <source>
        <dbReference type="Proteomes" id="UP000000663"/>
    </source>
</evidence>
<dbReference type="Gene3D" id="3.90.105.10">
    <property type="entry name" value="Molybdopterin biosynthesis moea protein, domain 2"/>
    <property type="match status" value="1"/>
</dbReference>
<keyword evidence="3" id="KW-1185">Reference proteome</keyword>
<feature type="domain" description="MoaB/Mog" evidence="1">
    <location>
        <begin position="180"/>
        <end position="309"/>
    </location>
</feature>
<dbReference type="InterPro" id="IPR036135">
    <property type="entry name" value="MoeA_linker/N_sf"/>
</dbReference>
<dbReference type="NCBIfam" id="TIGR00177">
    <property type="entry name" value="molyb_syn"/>
    <property type="match status" value="1"/>
</dbReference>
<proteinExistence type="predicted"/>
<dbReference type="InterPro" id="IPR005110">
    <property type="entry name" value="MoeA_linker/N"/>
</dbReference>
<dbReference type="Pfam" id="PF00994">
    <property type="entry name" value="MoCF_biosynth"/>
    <property type="match status" value="1"/>
</dbReference>
<dbReference type="PANTHER" id="PTHR10192:SF5">
    <property type="entry name" value="GEPHYRIN"/>
    <property type="match status" value="1"/>
</dbReference>
<dbReference type="SUPFAM" id="SSF63882">
    <property type="entry name" value="MoeA N-terminal region -like"/>
    <property type="match status" value="1"/>
</dbReference>
<dbReference type="InterPro" id="IPR036425">
    <property type="entry name" value="MoaB/Mog-like_dom_sf"/>
</dbReference>
<name>Q0W415_METAR</name>
<organism evidence="2 3">
    <name type="scientific">Methanocella arvoryzae (strain DSM 22066 / NBRC 105507 / MRE50)</name>
    <dbReference type="NCBI Taxonomy" id="351160"/>
    <lineage>
        <taxon>Archaea</taxon>
        <taxon>Methanobacteriati</taxon>
        <taxon>Methanobacteriota</taxon>
        <taxon>Stenosarchaea group</taxon>
        <taxon>Methanomicrobia</taxon>
        <taxon>Methanocellales</taxon>
        <taxon>Methanocellaceae</taxon>
        <taxon>Methanocella</taxon>
    </lineage>
</organism>
<dbReference type="CDD" id="cd00887">
    <property type="entry name" value="MoeA"/>
    <property type="match status" value="1"/>
</dbReference>
<dbReference type="GO" id="GO:0006777">
    <property type="term" value="P:Mo-molybdopterin cofactor biosynthetic process"/>
    <property type="evidence" value="ECO:0007669"/>
    <property type="project" value="TreeGrafter"/>
</dbReference>